<evidence type="ECO:0000256" key="1">
    <source>
        <dbReference type="SAM" id="MobiDB-lite"/>
    </source>
</evidence>
<feature type="region of interest" description="Disordered" evidence="1">
    <location>
        <begin position="1"/>
        <end position="69"/>
    </location>
</feature>
<name>A0A8J9US95_9NEOP</name>
<evidence type="ECO:0000313" key="2">
    <source>
        <dbReference type="EMBL" id="CAH0724987.1"/>
    </source>
</evidence>
<dbReference type="OrthoDB" id="10585308at2759"/>
<dbReference type="Proteomes" id="UP000838878">
    <property type="component" value="Chromosome 5"/>
</dbReference>
<keyword evidence="3" id="KW-1185">Reference proteome</keyword>
<accession>A0A8J9US95</accession>
<organism evidence="2 3">
    <name type="scientific">Brenthis ino</name>
    <name type="common">lesser marbled fritillary</name>
    <dbReference type="NCBI Taxonomy" id="405034"/>
    <lineage>
        <taxon>Eukaryota</taxon>
        <taxon>Metazoa</taxon>
        <taxon>Ecdysozoa</taxon>
        <taxon>Arthropoda</taxon>
        <taxon>Hexapoda</taxon>
        <taxon>Insecta</taxon>
        <taxon>Pterygota</taxon>
        <taxon>Neoptera</taxon>
        <taxon>Endopterygota</taxon>
        <taxon>Lepidoptera</taxon>
        <taxon>Glossata</taxon>
        <taxon>Ditrysia</taxon>
        <taxon>Papilionoidea</taxon>
        <taxon>Nymphalidae</taxon>
        <taxon>Heliconiinae</taxon>
        <taxon>Argynnini</taxon>
        <taxon>Brenthis</taxon>
    </lineage>
</organism>
<dbReference type="AlphaFoldDB" id="A0A8J9US95"/>
<gene>
    <name evidence="2" type="ORF">BINO364_LOCUS10618</name>
</gene>
<evidence type="ECO:0000313" key="3">
    <source>
        <dbReference type="Proteomes" id="UP000838878"/>
    </source>
</evidence>
<dbReference type="EMBL" id="OV170225">
    <property type="protein sequence ID" value="CAH0724987.1"/>
    <property type="molecule type" value="Genomic_DNA"/>
</dbReference>
<sequence length="102" mass="11226">MEISYSDSELTFRPVDPRRSAGPAPHRPPRGAISHTRARLSAARRPTDARHLAAEPSTYKPQDMPPSTAARTITHHKAQPLLTSCPLVPSTMRKLVVLTPLE</sequence>
<reference evidence="2" key="1">
    <citation type="submission" date="2021-12" db="EMBL/GenBank/DDBJ databases">
        <authorList>
            <person name="Martin H S."/>
        </authorList>
    </citation>
    <scope>NUCLEOTIDE SEQUENCE</scope>
</reference>
<feature type="non-terminal residue" evidence="2">
    <location>
        <position position="102"/>
    </location>
</feature>
<protein>
    <submittedName>
        <fullName evidence="2">Uncharacterized protein</fullName>
    </submittedName>
</protein>
<proteinExistence type="predicted"/>